<name>A0A7X2Z4L6_9BACL</name>
<feature type="binding site" evidence="4">
    <location>
        <position position="122"/>
    </location>
    <ligand>
        <name>a divalent metal cation</name>
        <dbReference type="ChEBI" id="CHEBI:60240"/>
        <label>2</label>
    </ligand>
</feature>
<protein>
    <submittedName>
        <fullName evidence="5">TatD family deoxyribonuclease</fullName>
    </submittedName>
</protein>
<dbReference type="InterPro" id="IPR001130">
    <property type="entry name" value="TatD-like"/>
</dbReference>
<organism evidence="5 6">
    <name type="scientific">Paenibacillus woosongensis</name>
    <dbReference type="NCBI Taxonomy" id="307580"/>
    <lineage>
        <taxon>Bacteria</taxon>
        <taxon>Bacillati</taxon>
        <taxon>Bacillota</taxon>
        <taxon>Bacilli</taxon>
        <taxon>Bacillales</taxon>
        <taxon>Paenibacillaceae</taxon>
        <taxon>Paenibacillus</taxon>
    </lineage>
</organism>
<dbReference type="PANTHER" id="PTHR46317:SF1">
    <property type="entry name" value="HYDROLASE, TATD FAMILY"/>
    <property type="match status" value="1"/>
</dbReference>
<keyword evidence="2 4" id="KW-0479">Metal-binding</keyword>
<accession>A0A7X2Z4L6</accession>
<dbReference type="PANTHER" id="PTHR46317">
    <property type="entry name" value="HYDROLASE OF PHP SUPERFAMILY-RELATED PROTEIN"/>
    <property type="match status" value="1"/>
</dbReference>
<dbReference type="EMBL" id="WNZW01000007">
    <property type="protein sequence ID" value="MUG46736.1"/>
    <property type="molecule type" value="Genomic_DNA"/>
</dbReference>
<evidence type="ECO:0000313" key="6">
    <source>
        <dbReference type="Proteomes" id="UP000447876"/>
    </source>
</evidence>
<dbReference type="PIRSF" id="PIRSF005902">
    <property type="entry name" value="DNase_TatD"/>
    <property type="match status" value="1"/>
</dbReference>
<evidence type="ECO:0000313" key="5">
    <source>
        <dbReference type="EMBL" id="MUG46736.1"/>
    </source>
</evidence>
<dbReference type="InterPro" id="IPR032466">
    <property type="entry name" value="Metal_Hydrolase"/>
</dbReference>
<evidence type="ECO:0000256" key="1">
    <source>
        <dbReference type="ARBA" id="ARBA00009275"/>
    </source>
</evidence>
<feature type="binding site" evidence="4">
    <location>
        <position position="85"/>
    </location>
    <ligand>
        <name>a divalent metal cation</name>
        <dbReference type="ChEBI" id="CHEBI:60240"/>
        <label>1</label>
    </ligand>
</feature>
<dbReference type="SUPFAM" id="SSF51556">
    <property type="entry name" value="Metallo-dependent hydrolases"/>
    <property type="match status" value="1"/>
</dbReference>
<evidence type="ECO:0000256" key="3">
    <source>
        <dbReference type="ARBA" id="ARBA00022801"/>
    </source>
</evidence>
<feature type="binding site" evidence="4">
    <location>
        <position position="7"/>
    </location>
    <ligand>
        <name>a divalent metal cation</name>
        <dbReference type="ChEBI" id="CHEBI:60240"/>
        <label>1</label>
    </ligand>
</feature>
<dbReference type="OrthoDB" id="9810005at2"/>
<dbReference type="GO" id="GO:0046872">
    <property type="term" value="F:metal ion binding"/>
    <property type="evidence" value="ECO:0007669"/>
    <property type="project" value="UniProtKB-KW"/>
</dbReference>
<feature type="binding site" evidence="4">
    <location>
        <position position="5"/>
    </location>
    <ligand>
        <name>a divalent metal cation</name>
        <dbReference type="ChEBI" id="CHEBI:60240"/>
        <label>1</label>
    </ligand>
</feature>
<proteinExistence type="inferred from homology"/>
<feature type="binding site" evidence="4">
    <location>
        <position position="193"/>
    </location>
    <ligand>
        <name>a divalent metal cation</name>
        <dbReference type="ChEBI" id="CHEBI:60240"/>
        <label>1</label>
    </ligand>
</feature>
<gene>
    <name evidence="5" type="ORF">GNP95_17250</name>
</gene>
<reference evidence="5 6" key="1">
    <citation type="submission" date="2019-11" db="EMBL/GenBank/DDBJ databases">
        <title>Draft genome sequences of five Paenibacillus species of dairy origin.</title>
        <authorList>
            <person name="Olajide A.M."/>
            <person name="Chen S."/>
            <person name="Lapointe G."/>
        </authorList>
    </citation>
    <scope>NUCLEOTIDE SEQUENCE [LARGE SCALE GENOMIC DNA]</scope>
    <source>
        <strain evidence="5 6">12CR55</strain>
    </source>
</reference>
<dbReference type="AlphaFoldDB" id="A0A7X2Z4L6"/>
<dbReference type="Gene3D" id="3.20.20.140">
    <property type="entry name" value="Metal-dependent hydrolases"/>
    <property type="match status" value="1"/>
</dbReference>
<feature type="binding site" evidence="4">
    <location>
        <position position="145"/>
    </location>
    <ligand>
        <name>a divalent metal cation</name>
        <dbReference type="ChEBI" id="CHEBI:60240"/>
        <label>2</label>
    </ligand>
</feature>
<dbReference type="Pfam" id="PF01026">
    <property type="entry name" value="TatD_DNase"/>
    <property type="match status" value="1"/>
</dbReference>
<dbReference type="GO" id="GO:0016788">
    <property type="term" value="F:hydrolase activity, acting on ester bonds"/>
    <property type="evidence" value="ECO:0007669"/>
    <property type="project" value="InterPro"/>
</dbReference>
<dbReference type="RefSeq" id="WP_155612112.1">
    <property type="nucleotide sequence ID" value="NZ_WNZW01000007.1"/>
</dbReference>
<dbReference type="Proteomes" id="UP000447876">
    <property type="component" value="Unassembled WGS sequence"/>
</dbReference>
<evidence type="ECO:0000256" key="4">
    <source>
        <dbReference type="PIRSR" id="PIRSR005902-1"/>
    </source>
</evidence>
<comment type="caution">
    <text evidence="5">The sequence shown here is derived from an EMBL/GenBank/DDBJ whole genome shotgun (WGS) entry which is preliminary data.</text>
</comment>
<comment type="similarity">
    <text evidence="1">Belongs to the metallo-dependent hydrolases superfamily. TatD-type hydrolase family.</text>
</comment>
<keyword evidence="3" id="KW-0378">Hydrolase</keyword>
<evidence type="ECO:0000256" key="2">
    <source>
        <dbReference type="ARBA" id="ARBA00022723"/>
    </source>
</evidence>
<sequence length="249" mass="28589">MLDAHCHIDLYKSPYTVANENEKKGISTIAVTNLPSHFAMGYSHLKKFKYIRVALGLHPLYADKHTPTEMKKFIEYAKTTSYIGEIGLDFSREGIRTKTKQLQSLRHVLSQISDRPRFISLHSRRAESTVLLMLQEFSIQRAVFHWYSGSLSLINEIVEEGHYFSINPAMIESTNGCKIIAKIPRDRILTETDGPFIKIEGKLITSHDISLVLKYLSNLWECSYEDAELQVKNNFNKIILPIQQFIKGI</sequence>